<comment type="caution">
    <text evidence="8">The sequence shown here is derived from an EMBL/GenBank/DDBJ whole genome shotgun (WGS) entry which is preliminary data.</text>
</comment>
<evidence type="ECO:0000256" key="1">
    <source>
        <dbReference type="ARBA" id="ARBA00007835"/>
    </source>
</evidence>
<reference evidence="8" key="1">
    <citation type="submission" date="2020-10" db="EMBL/GenBank/DDBJ databases">
        <title>Feather gene expression reveals the developmental basis of iridescence in African starlings.</title>
        <authorList>
            <person name="Rubenstein D.R."/>
        </authorList>
    </citation>
    <scope>NUCLEOTIDE SEQUENCE</scope>
    <source>
        <strain evidence="8">SS15</strain>
        <tissue evidence="8">Liver</tissue>
    </source>
</reference>
<dbReference type="InterPro" id="IPR007000">
    <property type="entry name" value="PLipase_B-like"/>
</dbReference>
<sequence length="70" mass="8429">MYMHWMNTMVGYCGPFKYESEYCQKLRNYLEANLAWMEEQMAKGQDTEYWHQVRIGNPHPGEPLWILLGL</sequence>
<protein>
    <recommendedName>
        <fullName evidence="7">Phospholipase B-like</fullName>
        <ecNumber evidence="7">3.1.1.-</ecNumber>
    </recommendedName>
</protein>
<reference evidence="9 10" key="2">
    <citation type="journal article" date="2021" name="J. Hered.">
        <title>Feather Gene Expression Elucidates the Developmental Basis of Plumage Iridescence in African Starlings.</title>
        <authorList>
            <person name="Rubenstein D.R."/>
            <person name="Corvelo A."/>
            <person name="MacManes M.D."/>
            <person name="Maia R."/>
            <person name="Narzisi G."/>
            <person name="Rousaki A."/>
            <person name="Vandenabeele P."/>
            <person name="Shawkey M.D."/>
            <person name="Solomon J."/>
        </authorList>
    </citation>
    <scope>NUCLEOTIDE SEQUENCE [LARGE SCALE GENOMIC DNA]</scope>
    <source>
        <strain evidence="9">SS15</strain>
    </source>
</reference>
<dbReference type="GO" id="GO:0016042">
    <property type="term" value="P:lipid catabolic process"/>
    <property type="evidence" value="ECO:0007669"/>
    <property type="project" value="UniProtKB-KW"/>
</dbReference>
<dbReference type="Pfam" id="PF04916">
    <property type="entry name" value="Phospholip_B"/>
    <property type="match status" value="1"/>
</dbReference>
<evidence type="ECO:0000313" key="10">
    <source>
        <dbReference type="Proteomes" id="UP000618051"/>
    </source>
</evidence>
<comment type="similarity">
    <text evidence="1 7">Belongs to the phospholipase B-like family.</text>
</comment>
<keyword evidence="5 7" id="KW-0443">Lipid metabolism</keyword>
<keyword evidence="4 7" id="KW-0442">Lipid degradation</keyword>
<gene>
    <name evidence="9" type="ORF">IHE44_0006166</name>
    <name evidence="8" type="ORF">IHE44_013210</name>
</gene>
<organism evidence="8">
    <name type="scientific">Lamprotornis superbus</name>
    <dbReference type="NCBI Taxonomy" id="245042"/>
    <lineage>
        <taxon>Eukaryota</taxon>
        <taxon>Metazoa</taxon>
        <taxon>Chordata</taxon>
        <taxon>Craniata</taxon>
        <taxon>Vertebrata</taxon>
        <taxon>Euteleostomi</taxon>
        <taxon>Archelosauria</taxon>
        <taxon>Archosauria</taxon>
        <taxon>Dinosauria</taxon>
        <taxon>Saurischia</taxon>
        <taxon>Theropoda</taxon>
        <taxon>Coelurosauria</taxon>
        <taxon>Aves</taxon>
        <taxon>Neognathae</taxon>
        <taxon>Neoaves</taxon>
        <taxon>Telluraves</taxon>
        <taxon>Australaves</taxon>
        <taxon>Passeriformes</taxon>
        <taxon>Sturnidae</taxon>
        <taxon>Lamprotornis</taxon>
    </lineage>
</organism>
<dbReference type="OrthoDB" id="443524at2759"/>
<evidence type="ECO:0000256" key="6">
    <source>
        <dbReference type="ARBA" id="ARBA00023180"/>
    </source>
</evidence>
<dbReference type="EMBL" id="JADDUC020000020">
    <property type="protein sequence ID" value="KAI1232978.1"/>
    <property type="molecule type" value="Genomic_DNA"/>
</dbReference>
<evidence type="ECO:0000256" key="3">
    <source>
        <dbReference type="ARBA" id="ARBA00022801"/>
    </source>
</evidence>
<dbReference type="GO" id="GO:0004620">
    <property type="term" value="F:phospholipase activity"/>
    <property type="evidence" value="ECO:0007669"/>
    <property type="project" value="InterPro"/>
</dbReference>
<dbReference type="AlphaFoldDB" id="A0A835P3Q3"/>
<dbReference type="InterPro" id="IPR043041">
    <property type="entry name" value="PLipase_B-like_dom2"/>
</dbReference>
<keyword evidence="3 7" id="KW-0378">Hydrolase</keyword>
<evidence type="ECO:0000313" key="8">
    <source>
        <dbReference type="EMBL" id="KAG0132333.1"/>
    </source>
</evidence>
<evidence type="ECO:0000256" key="5">
    <source>
        <dbReference type="ARBA" id="ARBA00023098"/>
    </source>
</evidence>
<evidence type="ECO:0000256" key="2">
    <source>
        <dbReference type="ARBA" id="ARBA00022729"/>
    </source>
</evidence>
<keyword evidence="10" id="KW-1185">Reference proteome</keyword>
<reference evidence="9" key="3">
    <citation type="submission" date="2022-01" db="EMBL/GenBank/DDBJ databases">
        <authorList>
            <person name="Rubenstein D.R."/>
        </authorList>
    </citation>
    <scope>NUCLEOTIDE SEQUENCE</scope>
    <source>
        <strain evidence="9">SS15</strain>
        <tissue evidence="9">Liver</tissue>
    </source>
</reference>
<dbReference type="EMBL" id="JADDUC010000008">
    <property type="protein sequence ID" value="KAG0132333.1"/>
    <property type="molecule type" value="Genomic_DNA"/>
</dbReference>
<evidence type="ECO:0000256" key="7">
    <source>
        <dbReference type="RuleBase" id="RU364138"/>
    </source>
</evidence>
<proteinExistence type="inferred from homology"/>
<keyword evidence="6" id="KW-0325">Glycoprotein</keyword>
<accession>A0A835P3Q3</accession>
<comment type="function">
    <text evidence="7">Putative phospholipase.</text>
</comment>
<keyword evidence="2" id="KW-0732">Signal</keyword>
<dbReference type="EC" id="3.1.1.-" evidence="7"/>
<evidence type="ECO:0000313" key="9">
    <source>
        <dbReference type="EMBL" id="KAI1232978.1"/>
    </source>
</evidence>
<dbReference type="Gene3D" id="1.10.439.20">
    <property type="entry name" value="Phospholipase B-like, domain 2"/>
    <property type="match status" value="1"/>
</dbReference>
<dbReference type="Proteomes" id="UP000618051">
    <property type="component" value="Unassembled WGS sequence"/>
</dbReference>
<evidence type="ECO:0000256" key="4">
    <source>
        <dbReference type="ARBA" id="ARBA00022963"/>
    </source>
</evidence>
<name>A0A835P3Q3_9PASS</name>